<name>A0A8H6ZYN2_PLEOS</name>
<dbReference type="EMBL" id="JACETU010000004">
    <property type="protein sequence ID" value="KAF7431097.1"/>
    <property type="molecule type" value="Genomic_DNA"/>
</dbReference>
<dbReference type="RefSeq" id="XP_036632375.1">
    <property type="nucleotide sequence ID" value="XM_036776356.1"/>
</dbReference>
<feature type="compositionally biased region" description="Polar residues" evidence="2">
    <location>
        <begin position="1"/>
        <end position="15"/>
    </location>
</feature>
<proteinExistence type="predicted"/>
<organism evidence="3 4">
    <name type="scientific">Pleurotus ostreatus</name>
    <name type="common">Oyster mushroom</name>
    <name type="synonym">White-rot fungus</name>
    <dbReference type="NCBI Taxonomy" id="5322"/>
    <lineage>
        <taxon>Eukaryota</taxon>
        <taxon>Fungi</taxon>
        <taxon>Dikarya</taxon>
        <taxon>Basidiomycota</taxon>
        <taxon>Agaricomycotina</taxon>
        <taxon>Agaricomycetes</taxon>
        <taxon>Agaricomycetidae</taxon>
        <taxon>Agaricales</taxon>
        <taxon>Pleurotineae</taxon>
        <taxon>Pleurotaceae</taxon>
        <taxon>Pleurotus</taxon>
    </lineage>
</organism>
<sequence length="185" mass="20902">MDAISSSSRVDQNASRMFDAQYDRPQEDVRMSKPHKSHQHHASHRGTTTRYKEKFQAMRERYEHVNAKREAFGRELEIASEKERQLQAENDLLLDTLAIAMAPPQMEYRTSHSSSHADIQLPPRDVHSPAPEGLALPTNGLRDSHHVPRSNGVLNGSAPNGSSAGLMEVREPAELNSHEEKQERH</sequence>
<feature type="compositionally biased region" description="Basic and acidic residues" evidence="2">
    <location>
        <begin position="21"/>
        <end position="31"/>
    </location>
</feature>
<feature type="compositionally biased region" description="Polar residues" evidence="2">
    <location>
        <begin position="152"/>
        <end position="163"/>
    </location>
</feature>
<dbReference type="GeneID" id="59376634"/>
<reference evidence="3" key="1">
    <citation type="submission" date="2019-07" db="EMBL/GenBank/DDBJ databases">
        <authorList>
            <person name="Palmer J.M."/>
        </authorList>
    </citation>
    <scope>NUCLEOTIDE SEQUENCE</scope>
    <source>
        <strain evidence="3">PC9</strain>
    </source>
</reference>
<keyword evidence="4" id="KW-1185">Reference proteome</keyword>
<evidence type="ECO:0000313" key="3">
    <source>
        <dbReference type="EMBL" id="KAF7431097.1"/>
    </source>
</evidence>
<gene>
    <name evidence="3" type="ORF">PC9H_006816</name>
</gene>
<dbReference type="Proteomes" id="UP000623687">
    <property type="component" value="Unassembled WGS sequence"/>
</dbReference>
<feature type="compositionally biased region" description="Basic residues" evidence="2">
    <location>
        <begin position="32"/>
        <end position="44"/>
    </location>
</feature>
<evidence type="ECO:0000256" key="1">
    <source>
        <dbReference type="SAM" id="Coils"/>
    </source>
</evidence>
<comment type="caution">
    <text evidence="3">The sequence shown here is derived from an EMBL/GenBank/DDBJ whole genome shotgun (WGS) entry which is preliminary data.</text>
</comment>
<feature type="coiled-coil region" evidence="1">
    <location>
        <begin position="69"/>
        <end position="96"/>
    </location>
</feature>
<dbReference type="AlphaFoldDB" id="A0A8H6ZYN2"/>
<dbReference type="VEuPathDB" id="FungiDB:PC9H_006816"/>
<keyword evidence="1" id="KW-0175">Coiled coil</keyword>
<feature type="compositionally biased region" description="Basic and acidic residues" evidence="2">
    <location>
        <begin position="168"/>
        <end position="185"/>
    </location>
</feature>
<evidence type="ECO:0000313" key="4">
    <source>
        <dbReference type="Proteomes" id="UP000623687"/>
    </source>
</evidence>
<dbReference type="OrthoDB" id="2442602at2759"/>
<evidence type="ECO:0000256" key="2">
    <source>
        <dbReference type="SAM" id="MobiDB-lite"/>
    </source>
</evidence>
<accession>A0A8H6ZYN2</accession>
<feature type="region of interest" description="Disordered" evidence="2">
    <location>
        <begin position="107"/>
        <end position="185"/>
    </location>
</feature>
<feature type="region of interest" description="Disordered" evidence="2">
    <location>
        <begin position="1"/>
        <end position="53"/>
    </location>
</feature>
<protein>
    <submittedName>
        <fullName evidence="3">Uncharacterized protein</fullName>
    </submittedName>
</protein>